<dbReference type="Gene3D" id="1.10.238.10">
    <property type="entry name" value="EF-hand"/>
    <property type="match status" value="2"/>
</dbReference>
<dbReference type="InterPro" id="IPR051581">
    <property type="entry name" value="Ca-bind"/>
</dbReference>
<dbReference type="SMART" id="SM00054">
    <property type="entry name" value="EFh"/>
    <property type="match status" value="4"/>
</dbReference>
<sequence>MLDTILDKIVERGGSMQVQIKLLLSKYDEDKSGELDMGEFRNALGDFLHGMDDAEFAALAETFDADGSGAVSIHEFEEALTKLAKDREEHGRQTSGGALTGVKTTHPPRPGTAGAPRKISDQARAAAEDAVALDHFDVDESGLFDGASSEVVWRRCNDGEIKEILFKFSHGDAKRATKPPPKGTRAVTKLRNLLLDKFEGMGGNMRVAVKHTLGHYDADGSGELERGECVKALSGLLPGITDDQIGALFDTIDADKSETLTVDEITDFLINAQQSRESQDTSLAFADH</sequence>
<evidence type="ECO:0000259" key="5">
    <source>
        <dbReference type="PROSITE" id="PS50222"/>
    </source>
</evidence>
<dbReference type="PROSITE" id="PS00018">
    <property type="entry name" value="EF_HAND_1"/>
    <property type="match status" value="2"/>
</dbReference>
<dbReference type="PANTHER" id="PTHR34524">
    <property type="entry name" value="CALCYPHOSIN"/>
    <property type="match status" value="1"/>
</dbReference>
<dbReference type="PANTHER" id="PTHR34524:SF6">
    <property type="entry name" value="CALCYPHOSINE LIKE"/>
    <property type="match status" value="1"/>
</dbReference>
<gene>
    <name evidence="6" type="ORF">SO694_0000447</name>
</gene>
<feature type="region of interest" description="Disordered" evidence="4">
    <location>
        <begin position="85"/>
        <end position="118"/>
    </location>
</feature>
<accession>A0ABR1G8M3</accession>
<proteinExistence type="predicted"/>
<evidence type="ECO:0000256" key="4">
    <source>
        <dbReference type="SAM" id="MobiDB-lite"/>
    </source>
</evidence>
<evidence type="ECO:0000313" key="7">
    <source>
        <dbReference type="Proteomes" id="UP001363151"/>
    </source>
</evidence>
<keyword evidence="1" id="KW-0479">Metal-binding</keyword>
<evidence type="ECO:0000256" key="3">
    <source>
        <dbReference type="ARBA" id="ARBA00022837"/>
    </source>
</evidence>
<evidence type="ECO:0000256" key="2">
    <source>
        <dbReference type="ARBA" id="ARBA00022737"/>
    </source>
</evidence>
<evidence type="ECO:0000256" key="1">
    <source>
        <dbReference type="ARBA" id="ARBA00022723"/>
    </source>
</evidence>
<comment type="caution">
    <text evidence="6">The sequence shown here is derived from an EMBL/GenBank/DDBJ whole genome shotgun (WGS) entry which is preliminary data.</text>
</comment>
<dbReference type="EMBL" id="JBBJCI010000040">
    <property type="protein sequence ID" value="KAK7249701.1"/>
    <property type="molecule type" value="Genomic_DNA"/>
</dbReference>
<dbReference type="PROSITE" id="PS50222">
    <property type="entry name" value="EF_HAND_2"/>
    <property type="match status" value="3"/>
</dbReference>
<reference evidence="6 7" key="1">
    <citation type="submission" date="2024-03" db="EMBL/GenBank/DDBJ databases">
        <title>Aureococcus anophagefferens CCMP1851 and Kratosvirus quantuckense: Draft genome of a second virus-susceptible host strain in the model system.</title>
        <authorList>
            <person name="Chase E."/>
            <person name="Truchon A.R."/>
            <person name="Schepens W."/>
            <person name="Wilhelm S.W."/>
        </authorList>
    </citation>
    <scope>NUCLEOTIDE SEQUENCE [LARGE SCALE GENOMIC DNA]</scope>
    <source>
        <strain evidence="6 7">CCMP1851</strain>
    </source>
</reference>
<dbReference type="CDD" id="cd00051">
    <property type="entry name" value="EFh"/>
    <property type="match status" value="1"/>
</dbReference>
<name>A0ABR1G8M3_AURAN</name>
<feature type="domain" description="EF-hand" evidence="5">
    <location>
        <begin position="51"/>
        <end position="86"/>
    </location>
</feature>
<evidence type="ECO:0000313" key="6">
    <source>
        <dbReference type="EMBL" id="KAK7249701.1"/>
    </source>
</evidence>
<keyword evidence="2" id="KW-0677">Repeat</keyword>
<dbReference type="SUPFAM" id="SSF47473">
    <property type="entry name" value="EF-hand"/>
    <property type="match status" value="1"/>
</dbReference>
<dbReference type="InterPro" id="IPR018247">
    <property type="entry name" value="EF_Hand_1_Ca_BS"/>
</dbReference>
<organism evidence="6 7">
    <name type="scientific">Aureococcus anophagefferens</name>
    <name type="common">Harmful bloom alga</name>
    <dbReference type="NCBI Taxonomy" id="44056"/>
    <lineage>
        <taxon>Eukaryota</taxon>
        <taxon>Sar</taxon>
        <taxon>Stramenopiles</taxon>
        <taxon>Ochrophyta</taxon>
        <taxon>Pelagophyceae</taxon>
        <taxon>Pelagomonadales</taxon>
        <taxon>Pelagomonadaceae</taxon>
        <taxon>Aureococcus</taxon>
    </lineage>
</organism>
<dbReference type="InterPro" id="IPR002048">
    <property type="entry name" value="EF_hand_dom"/>
</dbReference>
<feature type="domain" description="EF-hand" evidence="5">
    <location>
        <begin position="15"/>
        <end position="50"/>
    </location>
</feature>
<feature type="domain" description="EF-hand" evidence="5">
    <location>
        <begin position="240"/>
        <end position="275"/>
    </location>
</feature>
<dbReference type="Pfam" id="PF13499">
    <property type="entry name" value="EF-hand_7"/>
    <property type="match status" value="1"/>
</dbReference>
<keyword evidence="7" id="KW-1185">Reference proteome</keyword>
<dbReference type="InterPro" id="IPR011992">
    <property type="entry name" value="EF-hand-dom_pair"/>
</dbReference>
<protein>
    <recommendedName>
        <fullName evidence="5">EF-hand domain-containing protein</fullName>
    </recommendedName>
</protein>
<dbReference type="Proteomes" id="UP001363151">
    <property type="component" value="Unassembled WGS sequence"/>
</dbReference>
<keyword evidence="3" id="KW-0106">Calcium</keyword>